<dbReference type="OrthoDB" id="2906425at2759"/>
<dbReference type="InterPro" id="IPR011009">
    <property type="entry name" value="Kinase-like_dom_sf"/>
</dbReference>
<sequence>MDNGAEIFAKLPNPNAGPTGYVTASEAATHQLLRDVFNIPVPRVLAWSFDAANNPVEAEYIVTEKAPGSEAETHQTNCRHRG</sequence>
<dbReference type="AlphaFoldDB" id="A0A5N7AU70"/>
<dbReference type="SUPFAM" id="SSF56112">
    <property type="entry name" value="Protein kinase-like (PK-like)"/>
    <property type="match status" value="1"/>
</dbReference>
<organism evidence="1 2">
    <name type="scientific">Aspergillus bertholletiae</name>
    <dbReference type="NCBI Taxonomy" id="1226010"/>
    <lineage>
        <taxon>Eukaryota</taxon>
        <taxon>Fungi</taxon>
        <taxon>Dikarya</taxon>
        <taxon>Ascomycota</taxon>
        <taxon>Pezizomycotina</taxon>
        <taxon>Eurotiomycetes</taxon>
        <taxon>Eurotiomycetidae</taxon>
        <taxon>Eurotiales</taxon>
        <taxon>Aspergillaceae</taxon>
        <taxon>Aspergillus</taxon>
        <taxon>Aspergillus subgen. Circumdati</taxon>
    </lineage>
</organism>
<dbReference type="InterPro" id="IPR051678">
    <property type="entry name" value="AGP_Transferase"/>
</dbReference>
<dbReference type="EMBL" id="ML736320">
    <property type="protein sequence ID" value="KAE8373283.1"/>
    <property type="molecule type" value="Genomic_DNA"/>
</dbReference>
<evidence type="ECO:0000313" key="1">
    <source>
        <dbReference type="EMBL" id="KAE8373283.1"/>
    </source>
</evidence>
<dbReference type="Proteomes" id="UP000326198">
    <property type="component" value="Unassembled WGS sequence"/>
</dbReference>
<evidence type="ECO:0008006" key="3">
    <source>
        <dbReference type="Google" id="ProtNLM"/>
    </source>
</evidence>
<gene>
    <name evidence="1" type="ORF">BDV26DRAFT_297062</name>
</gene>
<dbReference type="PANTHER" id="PTHR21310:SF43">
    <property type="entry name" value="AMINOGLYCOSIDE PHOSPHOTRANSFERASE DOMAIN-CONTAINING PROTEIN"/>
    <property type="match status" value="1"/>
</dbReference>
<protein>
    <recommendedName>
        <fullName evidence="3">Aminoglycoside phosphotransferase domain-containing protein</fullName>
    </recommendedName>
</protein>
<name>A0A5N7AU70_9EURO</name>
<dbReference type="PANTHER" id="PTHR21310">
    <property type="entry name" value="AMINOGLYCOSIDE PHOSPHOTRANSFERASE-RELATED-RELATED"/>
    <property type="match status" value="1"/>
</dbReference>
<accession>A0A5N7AU70</accession>
<evidence type="ECO:0000313" key="2">
    <source>
        <dbReference type="Proteomes" id="UP000326198"/>
    </source>
</evidence>
<proteinExistence type="predicted"/>
<keyword evidence="2" id="KW-1185">Reference proteome</keyword>
<reference evidence="1 2" key="1">
    <citation type="submission" date="2019-04" db="EMBL/GenBank/DDBJ databases">
        <title>Friends and foes A comparative genomics studyof 23 Aspergillus species from section Flavi.</title>
        <authorList>
            <consortium name="DOE Joint Genome Institute"/>
            <person name="Kjaerbolling I."/>
            <person name="Vesth T."/>
            <person name="Frisvad J.C."/>
            <person name="Nybo J.L."/>
            <person name="Theobald S."/>
            <person name="Kildgaard S."/>
            <person name="Isbrandt T."/>
            <person name="Kuo A."/>
            <person name="Sato A."/>
            <person name="Lyhne E.K."/>
            <person name="Kogle M.E."/>
            <person name="Wiebenga A."/>
            <person name="Kun R.S."/>
            <person name="Lubbers R.J."/>
            <person name="Makela M.R."/>
            <person name="Barry K."/>
            <person name="Chovatia M."/>
            <person name="Clum A."/>
            <person name="Daum C."/>
            <person name="Haridas S."/>
            <person name="He G."/>
            <person name="LaButti K."/>
            <person name="Lipzen A."/>
            <person name="Mondo S."/>
            <person name="Riley R."/>
            <person name="Salamov A."/>
            <person name="Simmons B.A."/>
            <person name="Magnuson J.K."/>
            <person name="Henrissat B."/>
            <person name="Mortensen U.H."/>
            <person name="Larsen T.O."/>
            <person name="Devries R.P."/>
            <person name="Grigoriev I.V."/>
            <person name="Machida M."/>
            <person name="Baker S.E."/>
            <person name="Andersen M.R."/>
        </authorList>
    </citation>
    <scope>NUCLEOTIDE SEQUENCE [LARGE SCALE GENOMIC DNA]</scope>
    <source>
        <strain evidence="1 2">IBT 29228</strain>
    </source>
</reference>